<keyword evidence="5" id="KW-1185">Reference proteome</keyword>
<evidence type="ECO:0000256" key="3">
    <source>
        <dbReference type="SAM" id="SignalP"/>
    </source>
</evidence>
<keyword evidence="2" id="KW-0472">Membrane</keyword>
<feature type="transmembrane region" description="Helical" evidence="2">
    <location>
        <begin position="61"/>
        <end position="81"/>
    </location>
</feature>
<sequence>MQSVRVFHSFSWCFSIHLLCQFGAASSYVIPHGSRSFRKRDIVIDQVDGSRTSFNISNNPAVLVGPIVAVLVLCGVVIWLIKRNSSPPPAPLPLPEASTEKPHPLPMQYEPSIPAARSSWEGYVEVPLALNHGQSGAGAGATLQPSFSVSTRKLYISNQIKRARQKERELERVSVSFPSVRTASTSRGAAASPSSEDGESATSKSDRTVRQSRQSFTAETETETDADTVRHSPSRESLQERLYGARDEIEMLNSRIRELEGGAVRGPRSPGIVEVRR</sequence>
<reference evidence="4" key="1">
    <citation type="submission" date="2023-03" db="EMBL/GenBank/DDBJ databases">
        <title>Massive genome expansion in bonnet fungi (Mycena s.s.) driven by repeated elements and novel gene families across ecological guilds.</title>
        <authorList>
            <consortium name="Lawrence Berkeley National Laboratory"/>
            <person name="Harder C.B."/>
            <person name="Miyauchi S."/>
            <person name="Viragh M."/>
            <person name="Kuo A."/>
            <person name="Thoen E."/>
            <person name="Andreopoulos B."/>
            <person name="Lu D."/>
            <person name="Skrede I."/>
            <person name="Drula E."/>
            <person name="Henrissat B."/>
            <person name="Morin E."/>
            <person name="Kohler A."/>
            <person name="Barry K."/>
            <person name="LaButti K."/>
            <person name="Morin E."/>
            <person name="Salamov A."/>
            <person name="Lipzen A."/>
            <person name="Mereny Z."/>
            <person name="Hegedus B."/>
            <person name="Baldrian P."/>
            <person name="Stursova M."/>
            <person name="Weitz H."/>
            <person name="Taylor A."/>
            <person name="Grigoriev I.V."/>
            <person name="Nagy L.G."/>
            <person name="Martin F."/>
            <person name="Kauserud H."/>
        </authorList>
    </citation>
    <scope>NUCLEOTIDE SEQUENCE</scope>
    <source>
        <strain evidence="4">9284</strain>
    </source>
</reference>
<evidence type="ECO:0000256" key="1">
    <source>
        <dbReference type="SAM" id="MobiDB-lite"/>
    </source>
</evidence>
<feature type="compositionally biased region" description="Basic and acidic residues" evidence="1">
    <location>
        <begin position="227"/>
        <end position="243"/>
    </location>
</feature>
<feature type="chain" id="PRO_5042002995" description="Transmembrane protein" evidence="3">
    <location>
        <begin position="28"/>
        <end position="277"/>
    </location>
</feature>
<feature type="signal peptide" evidence="3">
    <location>
        <begin position="1"/>
        <end position="27"/>
    </location>
</feature>
<evidence type="ECO:0000313" key="5">
    <source>
        <dbReference type="Proteomes" id="UP001221142"/>
    </source>
</evidence>
<accession>A0AAD7FBC0</accession>
<dbReference type="Proteomes" id="UP001221142">
    <property type="component" value="Unassembled WGS sequence"/>
</dbReference>
<dbReference type="EMBL" id="JARKIF010000043">
    <property type="protein sequence ID" value="KAJ7608748.1"/>
    <property type="molecule type" value="Genomic_DNA"/>
</dbReference>
<name>A0AAD7FBC0_9AGAR</name>
<gene>
    <name evidence="4" type="ORF">FB45DRAFT_945835</name>
</gene>
<evidence type="ECO:0008006" key="6">
    <source>
        <dbReference type="Google" id="ProtNLM"/>
    </source>
</evidence>
<keyword evidence="2" id="KW-1133">Transmembrane helix</keyword>
<feature type="compositionally biased region" description="Low complexity" evidence="1">
    <location>
        <begin position="179"/>
        <end position="195"/>
    </location>
</feature>
<feature type="region of interest" description="Disordered" evidence="1">
    <location>
        <begin position="179"/>
        <end position="243"/>
    </location>
</feature>
<keyword evidence="3" id="KW-0732">Signal</keyword>
<dbReference type="AlphaFoldDB" id="A0AAD7FBC0"/>
<evidence type="ECO:0000256" key="2">
    <source>
        <dbReference type="SAM" id="Phobius"/>
    </source>
</evidence>
<protein>
    <recommendedName>
        <fullName evidence="6">Transmembrane protein</fullName>
    </recommendedName>
</protein>
<comment type="caution">
    <text evidence="4">The sequence shown here is derived from an EMBL/GenBank/DDBJ whole genome shotgun (WGS) entry which is preliminary data.</text>
</comment>
<proteinExistence type="predicted"/>
<evidence type="ECO:0000313" key="4">
    <source>
        <dbReference type="EMBL" id="KAJ7608748.1"/>
    </source>
</evidence>
<keyword evidence="2" id="KW-0812">Transmembrane</keyword>
<organism evidence="4 5">
    <name type="scientific">Roridomyces roridus</name>
    <dbReference type="NCBI Taxonomy" id="1738132"/>
    <lineage>
        <taxon>Eukaryota</taxon>
        <taxon>Fungi</taxon>
        <taxon>Dikarya</taxon>
        <taxon>Basidiomycota</taxon>
        <taxon>Agaricomycotina</taxon>
        <taxon>Agaricomycetes</taxon>
        <taxon>Agaricomycetidae</taxon>
        <taxon>Agaricales</taxon>
        <taxon>Marasmiineae</taxon>
        <taxon>Mycenaceae</taxon>
        <taxon>Roridomyces</taxon>
    </lineage>
</organism>